<dbReference type="EMBL" id="JAPDDP010000117">
    <property type="protein sequence ID" value="MDA0185485.1"/>
    <property type="molecule type" value="Genomic_DNA"/>
</dbReference>
<keyword evidence="2" id="KW-0472">Membrane</keyword>
<comment type="caution">
    <text evidence="4">The sequence shown here is derived from an EMBL/GenBank/DDBJ whole genome shotgun (WGS) entry which is preliminary data.</text>
</comment>
<feature type="chain" id="PRO_5040924013" evidence="3">
    <location>
        <begin position="23"/>
        <end position="181"/>
    </location>
</feature>
<keyword evidence="5" id="KW-1185">Reference proteome</keyword>
<keyword evidence="3" id="KW-0732">Signal</keyword>
<evidence type="ECO:0000256" key="1">
    <source>
        <dbReference type="SAM" id="MobiDB-lite"/>
    </source>
</evidence>
<evidence type="ECO:0000313" key="4">
    <source>
        <dbReference type="EMBL" id="MDA0185485.1"/>
    </source>
</evidence>
<keyword evidence="2" id="KW-1133">Transmembrane helix</keyword>
<evidence type="ECO:0000256" key="2">
    <source>
        <dbReference type="SAM" id="Phobius"/>
    </source>
</evidence>
<keyword evidence="2" id="KW-0812">Transmembrane</keyword>
<protein>
    <submittedName>
        <fullName evidence="4">Uncharacterized protein</fullName>
    </submittedName>
</protein>
<reference evidence="4" key="1">
    <citation type="submission" date="2022-10" db="EMBL/GenBank/DDBJ databases">
        <title>The WGS of Solirubrobacter phytolaccae KCTC 29190.</title>
        <authorList>
            <person name="Jiang Z."/>
        </authorList>
    </citation>
    <scope>NUCLEOTIDE SEQUENCE</scope>
    <source>
        <strain evidence="4">KCTC 29190</strain>
    </source>
</reference>
<accession>A0A9X3NF33</accession>
<feature type="compositionally biased region" description="Basic and acidic residues" evidence="1">
    <location>
        <begin position="51"/>
        <end position="63"/>
    </location>
</feature>
<organism evidence="4 5">
    <name type="scientific">Solirubrobacter phytolaccae</name>
    <dbReference type="NCBI Taxonomy" id="1404360"/>
    <lineage>
        <taxon>Bacteria</taxon>
        <taxon>Bacillati</taxon>
        <taxon>Actinomycetota</taxon>
        <taxon>Thermoleophilia</taxon>
        <taxon>Solirubrobacterales</taxon>
        <taxon>Solirubrobacteraceae</taxon>
        <taxon>Solirubrobacter</taxon>
    </lineage>
</organism>
<evidence type="ECO:0000313" key="5">
    <source>
        <dbReference type="Proteomes" id="UP001147653"/>
    </source>
</evidence>
<gene>
    <name evidence="4" type="ORF">OJ997_34580</name>
</gene>
<dbReference type="Proteomes" id="UP001147653">
    <property type="component" value="Unassembled WGS sequence"/>
</dbReference>
<feature type="region of interest" description="Disordered" evidence="1">
    <location>
        <begin position="38"/>
        <end position="135"/>
    </location>
</feature>
<dbReference type="AlphaFoldDB" id="A0A9X3NF33"/>
<proteinExistence type="predicted"/>
<sequence length="181" mass="18850">MNRRLVLFTVLATGGFSAPAAAQDCEAPPGTAAIEQYCESVPDATGNRATRKGDTRGETRSKDPQPQVDEPTLREIEDAGAQGEQLGRVLRGGDAPQRKQEKQAETREAKVEKPKPTRTDTAAQRTPVDTPVPVQAGSPLSAVGAAVSGGDTVGGAFPLVLLTIAVLIGGAGWIRRGRGGR</sequence>
<name>A0A9X3NF33_9ACTN</name>
<evidence type="ECO:0000256" key="3">
    <source>
        <dbReference type="SAM" id="SignalP"/>
    </source>
</evidence>
<feature type="transmembrane region" description="Helical" evidence="2">
    <location>
        <begin position="155"/>
        <end position="174"/>
    </location>
</feature>
<dbReference type="RefSeq" id="WP_270029992.1">
    <property type="nucleotide sequence ID" value="NZ_JAPDDP010000117.1"/>
</dbReference>
<feature type="signal peptide" evidence="3">
    <location>
        <begin position="1"/>
        <end position="22"/>
    </location>
</feature>
<feature type="compositionally biased region" description="Basic and acidic residues" evidence="1">
    <location>
        <begin position="96"/>
        <end position="118"/>
    </location>
</feature>